<feature type="transmembrane region" description="Helical" evidence="2">
    <location>
        <begin position="51"/>
        <end position="69"/>
    </location>
</feature>
<protein>
    <recommendedName>
        <fullName evidence="5">Integral membrane protein</fullName>
    </recommendedName>
</protein>
<evidence type="ECO:0000256" key="1">
    <source>
        <dbReference type="SAM" id="MobiDB-lite"/>
    </source>
</evidence>
<keyword evidence="2" id="KW-0472">Membrane</keyword>
<feature type="transmembrane region" description="Helical" evidence="2">
    <location>
        <begin position="89"/>
        <end position="107"/>
    </location>
</feature>
<organism evidence="3 4">
    <name type="scientific">Streptomyces fildesensis</name>
    <dbReference type="NCBI Taxonomy" id="375757"/>
    <lineage>
        <taxon>Bacteria</taxon>
        <taxon>Bacillati</taxon>
        <taxon>Actinomycetota</taxon>
        <taxon>Actinomycetes</taxon>
        <taxon>Kitasatosporales</taxon>
        <taxon>Streptomycetaceae</taxon>
        <taxon>Streptomyces</taxon>
    </lineage>
</organism>
<feature type="compositionally biased region" description="Pro residues" evidence="1">
    <location>
        <begin position="172"/>
        <end position="191"/>
    </location>
</feature>
<dbReference type="EMBL" id="JBITYG010000013">
    <property type="protein sequence ID" value="MFI9105629.1"/>
    <property type="molecule type" value="Genomic_DNA"/>
</dbReference>
<keyword evidence="2" id="KW-0812">Transmembrane</keyword>
<feature type="compositionally biased region" description="Low complexity" evidence="1">
    <location>
        <begin position="133"/>
        <end position="155"/>
    </location>
</feature>
<dbReference type="Proteomes" id="UP001614394">
    <property type="component" value="Unassembled WGS sequence"/>
</dbReference>
<name>A0ABW8CGQ6_9ACTN</name>
<accession>A0ABW8CGQ6</accession>
<evidence type="ECO:0000313" key="3">
    <source>
        <dbReference type="EMBL" id="MFI9105629.1"/>
    </source>
</evidence>
<dbReference type="RefSeq" id="WP_399656465.1">
    <property type="nucleotide sequence ID" value="NZ_JBITYG010000013.1"/>
</dbReference>
<evidence type="ECO:0000256" key="2">
    <source>
        <dbReference type="SAM" id="Phobius"/>
    </source>
</evidence>
<evidence type="ECO:0008006" key="5">
    <source>
        <dbReference type="Google" id="ProtNLM"/>
    </source>
</evidence>
<feature type="region of interest" description="Disordered" evidence="1">
    <location>
        <begin position="133"/>
        <end position="196"/>
    </location>
</feature>
<keyword evidence="4" id="KW-1185">Reference proteome</keyword>
<gene>
    <name evidence="3" type="ORF">ACIGXA_34505</name>
</gene>
<comment type="caution">
    <text evidence="3">The sequence shown here is derived from an EMBL/GenBank/DDBJ whole genome shotgun (WGS) entry which is preliminary data.</text>
</comment>
<evidence type="ECO:0000313" key="4">
    <source>
        <dbReference type="Proteomes" id="UP001614394"/>
    </source>
</evidence>
<feature type="transmembrane region" description="Helical" evidence="2">
    <location>
        <begin position="20"/>
        <end position="39"/>
    </location>
</feature>
<proteinExistence type="predicted"/>
<reference evidence="3 4" key="1">
    <citation type="submission" date="2024-10" db="EMBL/GenBank/DDBJ databases">
        <title>The Natural Products Discovery Center: Release of the First 8490 Sequenced Strains for Exploring Actinobacteria Biosynthetic Diversity.</title>
        <authorList>
            <person name="Kalkreuter E."/>
            <person name="Kautsar S.A."/>
            <person name="Yang D."/>
            <person name="Bader C.D."/>
            <person name="Teijaro C.N."/>
            <person name="Fluegel L."/>
            <person name="Davis C.M."/>
            <person name="Simpson J.R."/>
            <person name="Lauterbach L."/>
            <person name="Steele A.D."/>
            <person name="Gui C."/>
            <person name="Meng S."/>
            <person name="Li G."/>
            <person name="Viehrig K."/>
            <person name="Ye F."/>
            <person name="Su P."/>
            <person name="Kiefer A.F."/>
            <person name="Nichols A."/>
            <person name="Cepeda A.J."/>
            <person name="Yan W."/>
            <person name="Fan B."/>
            <person name="Jiang Y."/>
            <person name="Adhikari A."/>
            <person name="Zheng C.-J."/>
            <person name="Schuster L."/>
            <person name="Cowan T.M."/>
            <person name="Smanski M.J."/>
            <person name="Chevrette M.G."/>
            <person name="De Carvalho L.P.S."/>
            <person name="Shen B."/>
        </authorList>
    </citation>
    <scope>NUCLEOTIDE SEQUENCE [LARGE SCALE GENOMIC DNA]</scope>
    <source>
        <strain evidence="3 4">NPDC053399</strain>
    </source>
</reference>
<sequence>MNGPGIVPPQPSDGTRSGLRVLFVLLAVLSCGMLAWAPLLRVALLRRRNAVDWVLCGASFVLTIVLVALLGNGGDSGESGNSNSPRDNAVVTILVIQAIAVAVYYLVSDIRHFRAVDAQNASRAYGQQQFPYAAPQPQRQQPVQPQVHQTQLPTPRADYNPYRDTPTSTPAPTAPVVPDPAATPTPGPAGTPAPRIDQVRAELDELSDYLRKEEGR</sequence>
<keyword evidence="2" id="KW-1133">Transmembrane helix</keyword>